<dbReference type="PANTHER" id="PTHR42811">
    <property type="entry name" value="SERINE ACETYLTRANSFERASE"/>
    <property type="match status" value="1"/>
</dbReference>
<evidence type="ECO:0000256" key="3">
    <source>
        <dbReference type="ARBA" id="ARBA00022737"/>
    </source>
</evidence>
<keyword evidence="7" id="KW-1185">Reference proteome</keyword>
<dbReference type="Proteomes" id="UP001500957">
    <property type="component" value="Unassembled WGS sequence"/>
</dbReference>
<organism evidence="6 7">
    <name type="scientific">Sporichthya brevicatena</name>
    <dbReference type="NCBI Taxonomy" id="171442"/>
    <lineage>
        <taxon>Bacteria</taxon>
        <taxon>Bacillati</taxon>
        <taxon>Actinomycetota</taxon>
        <taxon>Actinomycetes</taxon>
        <taxon>Sporichthyales</taxon>
        <taxon>Sporichthyaceae</taxon>
        <taxon>Sporichthya</taxon>
    </lineage>
</organism>
<comment type="similarity">
    <text evidence="1">Belongs to the transferase hexapeptide repeat family.</text>
</comment>
<proteinExistence type="inferred from homology"/>
<accession>A0ABN1GWH2</accession>
<dbReference type="Gene3D" id="2.160.10.10">
    <property type="entry name" value="Hexapeptide repeat proteins"/>
    <property type="match status" value="1"/>
</dbReference>
<dbReference type="InterPro" id="IPR011004">
    <property type="entry name" value="Trimer_LpxA-like_sf"/>
</dbReference>
<evidence type="ECO:0000256" key="2">
    <source>
        <dbReference type="ARBA" id="ARBA00022679"/>
    </source>
</evidence>
<keyword evidence="3" id="KW-0677">Repeat</keyword>
<gene>
    <name evidence="6" type="ORF">GCM10009547_25770</name>
</gene>
<protein>
    <recommendedName>
        <fullName evidence="8">Serine O-acetyltransferase</fullName>
    </recommendedName>
</protein>
<dbReference type="InterPro" id="IPR045304">
    <property type="entry name" value="LbH_SAT"/>
</dbReference>
<feature type="region of interest" description="Disordered" evidence="5">
    <location>
        <begin position="146"/>
        <end position="167"/>
    </location>
</feature>
<dbReference type="InterPro" id="IPR018357">
    <property type="entry name" value="Hexapep_transf_CS"/>
</dbReference>
<dbReference type="EMBL" id="BAAAHE010000020">
    <property type="protein sequence ID" value="GAA0621843.1"/>
    <property type="molecule type" value="Genomic_DNA"/>
</dbReference>
<comment type="caution">
    <text evidence="6">The sequence shown here is derived from an EMBL/GenBank/DDBJ whole genome shotgun (WGS) entry which is preliminary data.</text>
</comment>
<evidence type="ECO:0000313" key="7">
    <source>
        <dbReference type="Proteomes" id="UP001500957"/>
    </source>
</evidence>
<name>A0ABN1GWH2_9ACTN</name>
<evidence type="ECO:0000256" key="4">
    <source>
        <dbReference type="ARBA" id="ARBA00023315"/>
    </source>
</evidence>
<keyword evidence="2" id="KW-0808">Transferase</keyword>
<evidence type="ECO:0008006" key="8">
    <source>
        <dbReference type="Google" id="ProtNLM"/>
    </source>
</evidence>
<keyword evidence="4" id="KW-0012">Acyltransferase</keyword>
<evidence type="ECO:0000256" key="5">
    <source>
        <dbReference type="SAM" id="MobiDB-lite"/>
    </source>
</evidence>
<evidence type="ECO:0000313" key="6">
    <source>
        <dbReference type="EMBL" id="GAA0621843.1"/>
    </source>
</evidence>
<sequence length="167" mass="16836">MDLKDDLSKATDNFGRVAVILLRLSRSLPSALSVIPDTLLRILCGCDIPRSVAIEAGLRLPHGGRGVVVHPGSRIGRNVTIYHGVTLGVSGPSQGAPEIGDGVYIGTGACLLGAVVVGPSARIGANAVVLGNVPADSTAVGVPARIVSPPNRPRAANATSAPLPDSS</sequence>
<dbReference type="PROSITE" id="PS00101">
    <property type="entry name" value="HEXAPEP_TRANSFERASES"/>
    <property type="match status" value="1"/>
</dbReference>
<dbReference type="RefSeq" id="WP_425566132.1">
    <property type="nucleotide sequence ID" value="NZ_BAAAHE010000020.1"/>
</dbReference>
<dbReference type="InterPro" id="IPR001451">
    <property type="entry name" value="Hexapep"/>
</dbReference>
<dbReference type="Pfam" id="PF00132">
    <property type="entry name" value="Hexapep"/>
    <property type="match status" value="1"/>
</dbReference>
<evidence type="ECO:0000256" key="1">
    <source>
        <dbReference type="ARBA" id="ARBA00007274"/>
    </source>
</evidence>
<dbReference type="SUPFAM" id="SSF51161">
    <property type="entry name" value="Trimeric LpxA-like enzymes"/>
    <property type="match status" value="1"/>
</dbReference>
<dbReference type="CDD" id="cd03354">
    <property type="entry name" value="LbH_SAT"/>
    <property type="match status" value="1"/>
</dbReference>
<reference evidence="6 7" key="1">
    <citation type="journal article" date="2019" name="Int. J. Syst. Evol. Microbiol.">
        <title>The Global Catalogue of Microorganisms (GCM) 10K type strain sequencing project: providing services to taxonomists for standard genome sequencing and annotation.</title>
        <authorList>
            <consortium name="The Broad Institute Genomics Platform"/>
            <consortium name="The Broad Institute Genome Sequencing Center for Infectious Disease"/>
            <person name="Wu L."/>
            <person name="Ma J."/>
        </authorList>
    </citation>
    <scope>NUCLEOTIDE SEQUENCE [LARGE SCALE GENOMIC DNA]</scope>
    <source>
        <strain evidence="6 7">JCM 10671</strain>
    </source>
</reference>
<feature type="compositionally biased region" description="Polar residues" evidence="5">
    <location>
        <begin position="157"/>
        <end position="167"/>
    </location>
</feature>